<reference evidence="1" key="1">
    <citation type="submission" date="2021-05" db="EMBL/GenBank/DDBJ databases">
        <authorList>
            <person name="Pan Q."/>
            <person name="Jouanno E."/>
            <person name="Zahm M."/>
            <person name="Klopp C."/>
            <person name="Cabau C."/>
            <person name="Louis A."/>
            <person name="Berthelot C."/>
            <person name="Parey E."/>
            <person name="Roest Crollius H."/>
            <person name="Montfort J."/>
            <person name="Robinson-Rechavi M."/>
            <person name="Bouchez O."/>
            <person name="Lampietro C."/>
            <person name="Lopez Roques C."/>
            <person name="Donnadieu C."/>
            <person name="Postlethwait J."/>
            <person name="Bobe J."/>
            <person name="Dillon D."/>
            <person name="Chandos A."/>
            <person name="von Hippel F."/>
            <person name="Guiguen Y."/>
        </authorList>
    </citation>
    <scope>NUCLEOTIDE SEQUENCE</scope>
    <source>
        <strain evidence="1">YG-Jan2019</strain>
    </source>
</reference>
<evidence type="ECO:0000313" key="1">
    <source>
        <dbReference type="EMBL" id="KAJ7985406.1"/>
    </source>
</evidence>
<evidence type="ECO:0000313" key="2">
    <source>
        <dbReference type="Proteomes" id="UP001157502"/>
    </source>
</evidence>
<dbReference type="Proteomes" id="UP001157502">
    <property type="component" value="Chromosome 36"/>
</dbReference>
<protein>
    <submittedName>
        <fullName evidence="1">Uncharacterized protein</fullName>
    </submittedName>
</protein>
<sequence>MKSKKYSLLHHFRTVDPWSLKPPDFSPKLYMSQSLPRRQNIKNKQKSALTLDFKSKLMFVKTGKHPLGPYRNPEHHNFRPLADNMPDVITATERDPGDLTFKLQHLSTVSDSSSVTDIYPRDALGKIDTCKPKEPRWDARLTLPMLPWPPKSASYTRHRRRRGVYSALMDRVEEKVKSSRSGKSG</sequence>
<accession>A0ACC2F242</accession>
<organism evidence="1 2">
    <name type="scientific">Dallia pectoralis</name>
    <name type="common">Alaska blackfish</name>
    <dbReference type="NCBI Taxonomy" id="75939"/>
    <lineage>
        <taxon>Eukaryota</taxon>
        <taxon>Metazoa</taxon>
        <taxon>Chordata</taxon>
        <taxon>Craniata</taxon>
        <taxon>Vertebrata</taxon>
        <taxon>Euteleostomi</taxon>
        <taxon>Actinopterygii</taxon>
        <taxon>Neopterygii</taxon>
        <taxon>Teleostei</taxon>
        <taxon>Protacanthopterygii</taxon>
        <taxon>Esociformes</taxon>
        <taxon>Umbridae</taxon>
        <taxon>Dallia</taxon>
    </lineage>
</organism>
<comment type="caution">
    <text evidence="1">The sequence shown here is derived from an EMBL/GenBank/DDBJ whole genome shotgun (WGS) entry which is preliminary data.</text>
</comment>
<keyword evidence="2" id="KW-1185">Reference proteome</keyword>
<proteinExistence type="predicted"/>
<gene>
    <name evidence="1" type="ORF">DPEC_G00351720</name>
</gene>
<name>A0ACC2F242_DALPE</name>
<dbReference type="EMBL" id="CM055763">
    <property type="protein sequence ID" value="KAJ7985406.1"/>
    <property type="molecule type" value="Genomic_DNA"/>
</dbReference>